<evidence type="ECO:0000313" key="5">
    <source>
        <dbReference type="Proteomes" id="UP001160483"/>
    </source>
</evidence>
<dbReference type="GO" id="GO:0006914">
    <property type="term" value="P:autophagy"/>
    <property type="evidence" value="ECO:0007669"/>
    <property type="project" value="TreeGrafter"/>
</dbReference>
<dbReference type="GO" id="GO:0005737">
    <property type="term" value="C:cytoplasm"/>
    <property type="evidence" value="ECO:0007669"/>
    <property type="project" value="TreeGrafter"/>
</dbReference>
<evidence type="ECO:0000313" key="4">
    <source>
        <dbReference type="EMBL" id="CAH0481850.1"/>
    </source>
</evidence>
<evidence type="ECO:0008006" key="6">
    <source>
        <dbReference type="Google" id="ProtNLM"/>
    </source>
</evidence>
<dbReference type="EMBL" id="CAKKTJ010000330">
    <property type="protein sequence ID" value="CAH0481850.1"/>
    <property type="molecule type" value="Genomic_DNA"/>
</dbReference>
<evidence type="ECO:0000259" key="3">
    <source>
        <dbReference type="Pfam" id="PF10367"/>
    </source>
</evidence>
<dbReference type="InterPro" id="IPR019453">
    <property type="entry name" value="VPS39/TGFA1_Znf"/>
</dbReference>
<feature type="region of interest" description="Disordered" evidence="1">
    <location>
        <begin position="621"/>
        <end position="641"/>
    </location>
</feature>
<protein>
    <recommendedName>
        <fullName evidence="6">CNH domain-containing protein</fullName>
    </recommendedName>
</protein>
<feature type="domain" description="Vacuolar sorting protein 39/Transforming growth factor beta receptor-associated" evidence="2">
    <location>
        <begin position="557"/>
        <end position="675"/>
    </location>
</feature>
<dbReference type="Proteomes" id="UP001160483">
    <property type="component" value="Unassembled WGS sequence"/>
</dbReference>
<dbReference type="PANTHER" id="PTHR12894:SF27">
    <property type="entry name" value="TRANSFORMING GROWTH FACTOR-BETA RECEPTOR-ASSOCIATED PROTEIN 1"/>
    <property type="match status" value="1"/>
</dbReference>
<dbReference type="GO" id="GO:0016020">
    <property type="term" value="C:membrane"/>
    <property type="evidence" value="ECO:0007669"/>
    <property type="project" value="TreeGrafter"/>
</dbReference>
<accession>A0AAU9L8F9</accession>
<dbReference type="GO" id="GO:0034058">
    <property type="term" value="P:endosomal vesicle fusion"/>
    <property type="evidence" value="ECO:0007669"/>
    <property type="project" value="TreeGrafter"/>
</dbReference>
<dbReference type="Pfam" id="PF10367">
    <property type="entry name" value="zf-Vps39_C"/>
    <property type="match status" value="1"/>
</dbReference>
<dbReference type="PANTHER" id="PTHR12894">
    <property type="entry name" value="CNH DOMAIN CONTAINING"/>
    <property type="match status" value="1"/>
</dbReference>
<dbReference type="InterPro" id="IPR019452">
    <property type="entry name" value="VPS39/TGF_beta_rcpt-assoc_1"/>
</dbReference>
<organism evidence="4 5">
    <name type="scientific">Peronospora belbahrii</name>
    <dbReference type="NCBI Taxonomy" id="622444"/>
    <lineage>
        <taxon>Eukaryota</taxon>
        <taxon>Sar</taxon>
        <taxon>Stramenopiles</taxon>
        <taxon>Oomycota</taxon>
        <taxon>Peronosporomycetes</taxon>
        <taxon>Peronosporales</taxon>
        <taxon>Peronosporaceae</taxon>
        <taxon>Peronospora</taxon>
    </lineage>
</organism>
<comment type="caution">
    <text evidence="4">The sequence shown here is derived from an EMBL/GenBank/DDBJ whole genome shotgun (WGS) entry which is preliminary data.</text>
</comment>
<dbReference type="InterPro" id="IPR032914">
    <property type="entry name" value="Vam6/VPS39/TRAP1"/>
</dbReference>
<name>A0AAU9L8F9_9STRA</name>
<evidence type="ECO:0000256" key="1">
    <source>
        <dbReference type="SAM" id="MobiDB-lite"/>
    </source>
</evidence>
<sequence length="1030" mass="116601">MTLSYGIGHQLEVDGLPKRPHETKRLYYSNYGPSSSSPMLFIGFSDATLRRYVIDKRRGCIRWEADYKRFYHTCCRFLHQWGVFVTAVDHQVKLYDLPLRNHAHSVTREELKETILFAAHEETKRLCVLIKSNTLKVFDWTINRMLEVRAQYELQTIILSVRQLIMLSANHVFLQGKNQWVILHLDNGKVVHVSENVRNTINNALEGIHPVCDAIPLPSRSLARRQQHVMELLLCGKRRGVMLSINEESESLDEEIDGYGAFENEDDDDDDVDMLDDRSTGGKALDLLTCQLTVRVERIIEYNAAPRDVHYHHPFLLLDQAEQIAVYNFGSLELVQTIPVKMPYGMCTVSNVASATVGSSANRLQFRHDQPATLFTVSPSFEVQAHQMLPIAQQVAESLGNRRLEDAVALCKLCPEESPLSVADQQKLYADYGFKLFKLARRQEAMNYLFESNIDVMEVLLLFPRNLLPRKASALRKENSNNNKESVFEGNDLVKSLLALIGFLRRKRNACLHQDEELSASGTCTHRSPGPNEERALELIDTMLVKCLVVVSEKAEYAERAKHALLQVVTGQNWCEISEAEIFLRAHRQFKVLLAFYSARKLHRKALELLEDLERSAASAATLSEKNETGQKVNESPSSEDLQTSHDYMVLIAQYLRTLGKKHAELVFEFSRRVLSVNPTLGLSIFTQREVPSSKTDIDSAAVLQHLKSCTIAISSTDWTLSEKDVDDIAKSSLPLISSQMLAIEYLTQLIYEGTRQLTPRLHDEVVYLLLDLIQAKAQQNQRLTSRVEAQRDAIGLLRRKLLQFLDFPGAVYHPERMLSRTPVEMVDERAALLSKLGRHHEVLQLYALELEDAALAEAYCNRCYESMTADSSIYSTLLKIYLHPQCRTGRTASGMASPAISSRPKSSSSDLQSGAVDAAINLLNQYAERIDVSTALELLPANVPAAPLATFFRRVLECQVQRFRNGQVKRQLSKMENFKVREQLSMKRKGSVTVWSSQCCQFCGKKLGVGTFVRLPTGTLLHYSCQPLP</sequence>
<feature type="domain" description="Vacuolar sorting protein 39/Transforming growth factor beta receptor-associated zinc finger" evidence="3">
    <location>
        <begin position="992"/>
        <end position="1027"/>
    </location>
</feature>
<dbReference type="AlphaFoldDB" id="A0AAU9L8F9"/>
<reference evidence="4" key="1">
    <citation type="submission" date="2021-11" db="EMBL/GenBank/DDBJ databases">
        <authorList>
            <person name="Islam A."/>
            <person name="Islam S."/>
            <person name="Flora M.S."/>
            <person name="Rahman M."/>
            <person name="Ziaur R.M."/>
            <person name="Epstein J.H."/>
            <person name="Hassan M."/>
            <person name="Klassen M."/>
            <person name="Woodard K."/>
            <person name="Webb A."/>
            <person name="Webby R.J."/>
            <person name="El Zowalaty M.E."/>
        </authorList>
    </citation>
    <scope>NUCLEOTIDE SEQUENCE</scope>
    <source>
        <strain evidence="4">Pbs3</strain>
    </source>
</reference>
<evidence type="ECO:0000259" key="2">
    <source>
        <dbReference type="Pfam" id="PF10366"/>
    </source>
</evidence>
<dbReference type="Pfam" id="PF10366">
    <property type="entry name" value="Vps39_1"/>
    <property type="match status" value="1"/>
</dbReference>
<proteinExistence type="predicted"/>
<gene>
    <name evidence="4" type="ORF">PBS003_LOCUS8451</name>
</gene>